<dbReference type="SMART" id="SM01264">
    <property type="entry name" value="M16C_associated"/>
    <property type="match status" value="1"/>
</dbReference>
<gene>
    <name evidence="2" type="ORF">SAMN02745110_02206</name>
</gene>
<dbReference type="Pfam" id="PF22516">
    <property type="entry name" value="PreP_C"/>
    <property type="match status" value="1"/>
</dbReference>
<dbReference type="EMBL" id="FUXA01000015">
    <property type="protein sequence ID" value="SJZ96997.1"/>
    <property type="molecule type" value="Genomic_DNA"/>
</dbReference>
<dbReference type="SUPFAM" id="SSF63411">
    <property type="entry name" value="LuxS/MPP-like metallohydrolase"/>
    <property type="match status" value="4"/>
</dbReference>
<dbReference type="InterPro" id="IPR013578">
    <property type="entry name" value="Peptidase_M16C_assoc"/>
</dbReference>
<reference evidence="2 3" key="1">
    <citation type="submission" date="2017-02" db="EMBL/GenBank/DDBJ databases">
        <authorList>
            <person name="Peterson S.W."/>
        </authorList>
    </citation>
    <scope>NUCLEOTIDE SEQUENCE [LARGE SCALE GENOMIC DNA]</scope>
    <source>
        <strain evidence="2 3">ATCC 17233</strain>
    </source>
</reference>
<dbReference type="InterPro" id="IPR011249">
    <property type="entry name" value="Metalloenz_LuxS/M16"/>
</dbReference>
<evidence type="ECO:0000259" key="1">
    <source>
        <dbReference type="SMART" id="SM01264"/>
    </source>
</evidence>
<proteinExistence type="predicted"/>
<accession>A0A1T4Q0D8</accession>
<name>A0A1T4Q0D8_9FIRM</name>
<dbReference type="InterPro" id="IPR055130">
    <property type="entry name" value="PreP_C"/>
</dbReference>
<dbReference type="Pfam" id="PF08367">
    <property type="entry name" value="M16C_assoc"/>
    <property type="match status" value="1"/>
</dbReference>
<sequence>MPIKRHRCLYLNRKRESELLNTDKIKNYTIIEKKELPEVSGTGYLLRHDKTKARVMLIDNADENKVFCIGFRTPPSNSKGVQHIIEHTVLCGSKKYPVKDPFAELCKSSLNTFLNAMTYPDKTVYPVASCNDKDFQNLMDVYLDAVFNPDIYDIPEIFKQEGWHYEMESLDSPLTINGVVYNEMKGSFSSADAIVEQSIEKSLYPDSIYSLVSGGLPEDIPSLTREEYLDCHSKYYHPSNSYIYLYGDMDFNEKLDYIDKEYLAGYDYLEVDSEIKEQKAFDAPKEYTSFYSLSEDEDLEDNTYLTYNTVIGKSTDITLNTAFDVLCYTLLDAPGAPLKKAIVDAGICAEVESNYEDEIMQPEFSIVARNSDEKYKDKFISIINDTLEEIISKGLDKKALTAAINHFDFRHKEANYGRYPKGLMLILDAFGSWLYDESEAFTRFSLNGVFDVLRSHVDDGYFEDIIRKYILENNHKSYGVTKPAYNLGRESEEKLREKLEAIRSKMTDEEKQKVVEDTINLKAYQEEPSSEEDLMKIPVLTIEDIKKEARKPKNRETFVDGVKTIHHDIFTNGISYVNLNFDANDLVDEEIYAMSLLCEILKFVDTDLHTSRELSGEIDLETGGIGFGVGVFAKENGEPYSYFFGKFKSFDDKLKEGFALLKEILFSSHITDRKRLKEIVAETKSNIRLDLVESGQITSTLRAASYISKTNYIKEKQEGIDFYRFLDDIDKDFDNRYEGLAKLLKGTLKKLLRKDALTVSFTSDKKPEDVLSGLLGDIYKDFSDEKVGNTPEIKLSVKNEGFTAASDVQYVASVGDYKKEGLAYNGALNVLRIIFGYDYLWIRVRVKGGAYGCSGSFSRSGIASMYSYRDPNLKETIDIFNDAYKYVQEFDVSDREMTKYVIGTIGSMDTPFTPQSEASFSFACYLMGITDEQLQRERDEVINADQSVIRSLAPYVKVIADSNVICAVGNEDKIKLAADIFGKVENIYAGR</sequence>
<dbReference type="FunFam" id="3.30.830.10:FF:000034">
    <property type="entry name" value="presequence protease 1, chloroplastic/mitochondrial"/>
    <property type="match status" value="1"/>
</dbReference>
<dbReference type="Proteomes" id="UP000189857">
    <property type="component" value="Unassembled WGS sequence"/>
</dbReference>
<dbReference type="InterPro" id="IPR011765">
    <property type="entry name" value="Pept_M16_N"/>
</dbReference>
<dbReference type="GO" id="GO:0046872">
    <property type="term" value="F:metal ion binding"/>
    <property type="evidence" value="ECO:0007669"/>
    <property type="project" value="InterPro"/>
</dbReference>
<evidence type="ECO:0000313" key="2">
    <source>
        <dbReference type="EMBL" id="SJZ96997.1"/>
    </source>
</evidence>
<dbReference type="AlphaFoldDB" id="A0A1T4Q0D8"/>
<dbReference type="GO" id="GO:0004222">
    <property type="term" value="F:metalloendopeptidase activity"/>
    <property type="evidence" value="ECO:0007669"/>
    <property type="project" value="TreeGrafter"/>
</dbReference>
<dbReference type="GO" id="GO:0016485">
    <property type="term" value="P:protein processing"/>
    <property type="evidence" value="ECO:0007669"/>
    <property type="project" value="TreeGrafter"/>
</dbReference>
<organism evidence="2 3">
    <name type="scientific">Eubacterium ruminantium</name>
    <dbReference type="NCBI Taxonomy" id="42322"/>
    <lineage>
        <taxon>Bacteria</taxon>
        <taxon>Bacillati</taxon>
        <taxon>Bacillota</taxon>
        <taxon>Clostridia</taxon>
        <taxon>Eubacteriales</taxon>
        <taxon>Eubacteriaceae</taxon>
        <taxon>Eubacterium</taxon>
    </lineage>
</organism>
<feature type="domain" description="Peptidase M16C associated" evidence="1">
    <location>
        <begin position="481"/>
        <end position="729"/>
    </location>
</feature>
<dbReference type="InterPro" id="IPR007863">
    <property type="entry name" value="Peptidase_M16_C"/>
</dbReference>
<evidence type="ECO:0000313" key="3">
    <source>
        <dbReference type="Proteomes" id="UP000189857"/>
    </source>
</evidence>
<keyword evidence="3" id="KW-1185">Reference proteome</keyword>
<dbReference type="PANTHER" id="PTHR43016:SF13">
    <property type="entry name" value="PRESEQUENCE PROTEASE, MITOCHONDRIAL"/>
    <property type="match status" value="1"/>
</dbReference>
<protein>
    <recommendedName>
        <fullName evidence="1">Peptidase M16C associated domain-containing protein</fullName>
    </recommendedName>
</protein>
<dbReference type="Gene3D" id="3.30.830.10">
    <property type="entry name" value="Metalloenzyme, LuxS/M16 peptidase-like"/>
    <property type="match status" value="4"/>
</dbReference>
<dbReference type="PANTHER" id="PTHR43016">
    <property type="entry name" value="PRESEQUENCE PROTEASE"/>
    <property type="match status" value="1"/>
</dbReference>
<dbReference type="Pfam" id="PF05193">
    <property type="entry name" value="Peptidase_M16_C"/>
    <property type="match status" value="1"/>
</dbReference>
<dbReference type="Pfam" id="PF00675">
    <property type="entry name" value="Peptidase_M16"/>
    <property type="match status" value="1"/>
</dbReference>